<protein>
    <recommendedName>
        <fullName evidence="14">DUF605-domain-containing protein</fullName>
    </recommendedName>
</protein>
<evidence type="ECO:0000256" key="8">
    <source>
        <dbReference type="ARBA" id="ARBA00023136"/>
    </source>
</evidence>
<accession>A0AAV5GJS6</accession>
<organism evidence="12 13">
    <name type="scientific">Rhodotorula paludigena</name>
    <dbReference type="NCBI Taxonomy" id="86838"/>
    <lineage>
        <taxon>Eukaryota</taxon>
        <taxon>Fungi</taxon>
        <taxon>Dikarya</taxon>
        <taxon>Basidiomycota</taxon>
        <taxon>Pucciniomycotina</taxon>
        <taxon>Microbotryomycetes</taxon>
        <taxon>Sporidiobolales</taxon>
        <taxon>Sporidiobolaceae</taxon>
        <taxon>Rhodotorula</taxon>
    </lineage>
</organism>
<dbReference type="PANTHER" id="PTHR46009">
    <property type="entry name" value="VACUOLAR PROTEIN SORTING-ASSOCIATED PROTEIN VTA1 HOMOLOG"/>
    <property type="match status" value="1"/>
</dbReference>
<dbReference type="Pfam" id="PF18097">
    <property type="entry name" value="Vta1_C"/>
    <property type="match status" value="1"/>
</dbReference>
<evidence type="ECO:0000256" key="7">
    <source>
        <dbReference type="ARBA" id="ARBA00022927"/>
    </source>
</evidence>
<evidence type="ECO:0000256" key="1">
    <source>
        <dbReference type="ARBA" id="ARBA00004481"/>
    </source>
</evidence>
<dbReference type="Proteomes" id="UP001342314">
    <property type="component" value="Unassembled WGS sequence"/>
</dbReference>
<feature type="domain" description="Vta1/callose synthase N-terminal" evidence="10">
    <location>
        <begin position="13"/>
        <end position="154"/>
    </location>
</feature>
<feature type="region of interest" description="Disordered" evidence="9">
    <location>
        <begin position="192"/>
        <end position="367"/>
    </location>
</feature>
<feature type="region of interest" description="Disordered" evidence="9">
    <location>
        <begin position="152"/>
        <end position="176"/>
    </location>
</feature>
<proteinExistence type="inferred from homology"/>
<keyword evidence="4" id="KW-0813">Transport</keyword>
<keyword evidence="6" id="KW-0967">Endosome</keyword>
<keyword evidence="13" id="KW-1185">Reference proteome</keyword>
<evidence type="ECO:0000256" key="9">
    <source>
        <dbReference type="SAM" id="MobiDB-lite"/>
    </source>
</evidence>
<dbReference type="InterPro" id="IPR023175">
    <property type="entry name" value="Vta1/CALS_N_sf"/>
</dbReference>
<comment type="subcellular location">
    <subcellularLocation>
        <location evidence="2">Cytoplasm</location>
    </subcellularLocation>
    <subcellularLocation>
        <location evidence="1">Endosome membrane</location>
        <topology evidence="1">Peripheral membrane protein</topology>
    </subcellularLocation>
</comment>
<evidence type="ECO:0000259" key="11">
    <source>
        <dbReference type="Pfam" id="PF18097"/>
    </source>
</evidence>
<name>A0AAV5GJS6_9BASI</name>
<keyword evidence="5" id="KW-0963">Cytoplasm</keyword>
<reference evidence="12 13" key="1">
    <citation type="submission" date="2021-12" db="EMBL/GenBank/DDBJ databases">
        <title>High titer production of polyol ester of fatty acids by Rhodotorula paludigena BS15 towards product separation-free biomass refinery.</title>
        <authorList>
            <person name="Mano J."/>
            <person name="Ono H."/>
            <person name="Tanaka T."/>
            <person name="Naito K."/>
            <person name="Sushida H."/>
            <person name="Ike M."/>
            <person name="Tokuyasu K."/>
            <person name="Kitaoka M."/>
        </authorList>
    </citation>
    <scope>NUCLEOTIDE SEQUENCE [LARGE SCALE GENOMIC DNA]</scope>
    <source>
        <strain evidence="12 13">BS15</strain>
    </source>
</reference>
<feature type="domain" description="Vta1 C-terminal" evidence="11">
    <location>
        <begin position="376"/>
        <end position="411"/>
    </location>
</feature>
<evidence type="ECO:0000313" key="13">
    <source>
        <dbReference type="Proteomes" id="UP001342314"/>
    </source>
</evidence>
<evidence type="ECO:0000256" key="4">
    <source>
        <dbReference type="ARBA" id="ARBA00022448"/>
    </source>
</evidence>
<dbReference type="GO" id="GO:0010008">
    <property type="term" value="C:endosome membrane"/>
    <property type="evidence" value="ECO:0007669"/>
    <property type="project" value="UniProtKB-SubCell"/>
</dbReference>
<keyword evidence="8" id="KW-0472">Membrane</keyword>
<evidence type="ECO:0000256" key="2">
    <source>
        <dbReference type="ARBA" id="ARBA00004496"/>
    </source>
</evidence>
<dbReference type="InterPro" id="IPR039431">
    <property type="entry name" value="Vta1/CALS_N"/>
</dbReference>
<feature type="compositionally biased region" description="Low complexity" evidence="9">
    <location>
        <begin position="238"/>
        <end position="254"/>
    </location>
</feature>
<dbReference type="Gene3D" id="1.25.40.270">
    <property type="entry name" value="Vacuolar protein sorting-associated protein vta1"/>
    <property type="match status" value="1"/>
</dbReference>
<dbReference type="Pfam" id="PF04652">
    <property type="entry name" value="Vta1"/>
    <property type="match status" value="1"/>
</dbReference>
<evidence type="ECO:0000313" key="12">
    <source>
        <dbReference type="EMBL" id="GJN89756.1"/>
    </source>
</evidence>
<feature type="compositionally biased region" description="Pro residues" evidence="9">
    <location>
        <begin position="330"/>
        <end position="340"/>
    </location>
</feature>
<feature type="compositionally biased region" description="Basic and acidic residues" evidence="9">
    <location>
        <begin position="192"/>
        <end position="203"/>
    </location>
</feature>
<dbReference type="Gene3D" id="1.20.5.420">
    <property type="entry name" value="Immunoglobulin FC, subunit C"/>
    <property type="match status" value="1"/>
</dbReference>
<comment type="caution">
    <text evidence="12">The sequence shown here is derived from an EMBL/GenBank/DDBJ whole genome shotgun (WGS) entry which is preliminary data.</text>
</comment>
<feature type="compositionally biased region" description="Low complexity" evidence="9">
    <location>
        <begin position="341"/>
        <end position="356"/>
    </location>
</feature>
<dbReference type="GO" id="GO:0015031">
    <property type="term" value="P:protein transport"/>
    <property type="evidence" value="ECO:0007669"/>
    <property type="project" value="UniProtKB-KW"/>
</dbReference>
<comment type="similarity">
    <text evidence="3">Belongs to the VTA1 family.</text>
</comment>
<feature type="compositionally biased region" description="Low complexity" evidence="9">
    <location>
        <begin position="316"/>
        <end position="329"/>
    </location>
</feature>
<dbReference type="GO" id="GO:0032511">
    <property type="term" value="P:late endosome to vacuole transport via multivesicular body sorting pathway"/>
    <property type="evidence" value="ECO:0007669"/>
    <property type="project" value="InterPro"/>
</dbReference>
<dbReference type="EMBL" id="BQKY01000005">
    <property type="protein sequence ID" value="GJN89756.1"/>
    <property type="molecule type" value="Genomic_DNA"/>
</dbReference>
<dbReference type="AlphaFoldDB" id="A0AAV5GJS6"/>
<evidence type="ECO:0000256" key="5">
    <source>
        <dbReference type="ARBA" id="ARBA00022490"/>
    </source>
</evidence>
<dbReference type="PANTHER" id="PTHR46009:SF1">
    <property type="entry name" value="VACUOLAR PROTEIN SORTING-ASSOCIATED PROTEIN VTA1 HOMOLOG"/>
    <property type="match status" value="1"/>
</dbReference>
<dbReference type="InterPro" id="IPR044538">
    <property type="entry name" value="Vta1-like"/>
</dbReference>
<gene>
    <name evidence="12" type="ORF">Rhopal_002745-T1</name>
</gene>
<evidence type="ECO:0008006" key="14">
    <source>
        <dbReference type="Google" id="ProtNLM"/>
    </source>
</evidence>
<keyword evidence="7" id="KW-0653">Protein transport</keyword>
<evidence type="ECO:0000256" key="3">
    <source>
        <dbReference type="ARBA" id="ARBA00007895"/>
    </source>
</evidence>
<evidence type="ECO:0000259" key="10">
    <source>
        <dbReference type="Pfam" id="PF04652"/>
    </source>
</evidence>
<dbReference type="InterPro" id="IPR041212">
    <property type="entry name" value="Vta1_C"/>
</dbReference>
<evidence type="ECO:0000256" key="6">
    <source>
        <dbReference type="ARBA" id="ARBA00022753"/>
    </source>
</evidence>
<sequence length="412" mass="43493">MTTPAVPQELKAISPYLARANELAKPEPVISYWCTYYALQQAMSVRAQDPESQAFLLSLMDKLEETKAAHSSNEAITDDIAAAAYVENFGLKIFSQADNEDRKGKATRLTARKFLASANFLEVLSIFGEATPENREKIKYAKWKASDIAKAFREGRTPTPGPAGGLQEGDEDAVETSQVTAAEAKELSKELAELGTDDERRAQVEQGGETPAASTRSAASVGGSERAAADDDEPASYPFPQQPTQAPSAPPADLDAPDFIDEEPSHAATPAVPSFLDTPVDDPASPAPPTPVPQTHQTANLPDPGAHQPSEPPAFPSAVFPSAPSLPAQPSAPSPPPAAPARPSAPSAAASTAPSRPLAPPAPVIESKCDDFDPMTVAQVQKHAKWAISALNYDDFDTARKELRLALAMLGG</sequence>
<dbReference type="GO" id="GO:0005771">
    <property type="term" value="C:multivesicular body"/>
    <property type="evidence" value="ECO:0007669"/>
    <property type="project" value="TreeGrafter"/>
</dbReference>